<dbReference type="EMBL" id="UGMG01000001">
    <property type="protein sequence ID" value="STV72192.1"/>
    <property type="molecule type" value="Genomic_DNA"/>
</dbReference>
<protein>
    <submittedName>
        <fullName evidence="1">Uncharacterized protein</fullName>
    </submittedName>
</protein>
<name>A0A333FVD3_KLEPN</name>
<evidence type="ECO:0000313" key="2">
    <source>
        <dbReference type="Proteomes" id="UP000255239"/>
    </source>
</evidence>
<reference evidence="1 2" key="1">
    <citation type="submission" date="2018-06" db="EMBL/GenBank/DDBJ databases">
        <authorList>
            <consortium name="Pathogen Informatics"/>
            <person name="Doyle S."/>
        </authorList>
    </citation>
    <scope>NUCLEOTIDE SEQUENCE [LARGE SCALE GENOMIC DNA]</scope>
    <source>
        <strain evidence="1 2">NCTC11679</strain>
    </source>
</reference>
<sequence>MIEEHDRSAGRFNGFRNFDCLTFTNKILRVRCFTATGNHLHCFDTGGRGQSFKLLEIFHIFVLRKIDVYQYRLLTGVITVKQA</sequence>
<organism evidence="1 2">
    <name type="scientific">Klebsiella pneumoniae</name>
    <dbReference type="NCBI Taxonomy" id="573"/>
    <lineage>
        <taxon>Bacteria</taxon>
        <taxon>Pseudomonadati</taxon>
        <taxon>Pseudomonadota</taxon>
        <taxon>Gammaproteobacteria</taxon>
        <taxon>Enterobacterales</taxon>
        <taxon>Enterobacteriaceae</taxon>
        <taxon>Klebsiella/Raoultella group</taxon>
        <taxon>Klebsiella</taxon>
        <taxon>Klebsiella pneumoniae complex</taxon>
    </lineage>
</organism>
<proteinExistence type="predicted"/>
<accession>A0A333FVD3</accession>
<dbReference type="Proteomes" id="UP000255239">
    <property type="component" value="Unassembled WGS sequence"/>
</dbReference>
<dbReference type="AlphaFoldDB" id="A0A333FVD3"/>
<gene>
    <name evidence="1" type="ORF">NCTC11679_05208</name>
</gene>
<evidence type="ECO:0000313" key="1">
    <source>
        <dbReference type="EMBL" id="STV72192.1"/>
    </source>
</evidence>